<name>A0AA37TVA4_9RHOB</name>
<dbReference type="Gene3D" id="3.40.50.2300">
    <property type="match status" value="2"/>
</dbReference>
<dbReference type="InterPro" id="IPR000843">
    <property type="entry name" value="HTH_LacI"/>
</dbReference>
<keyword evidence="2" id="KW-0805">Transcription regulation</keyword>
<evidence type="ECO:0000313" key="6">
    <source>
        <dbReference type="EMBL" id="GLS86378.1"/>
    </source>
</evidence>
<organism evidence="6 7">
    <name type="scientific">Cypionkella aquatica</name>
    <dbReference type="NCBI Taxonomy" id="1756042"/>
    <lineage>
        <taxon>Bacteria</taxon>
        <taxon>Pseudomonadati</taxon>
        <taxon>Pseudomonadota</taxon>
        <taxon>Alphaproteobacteria</taxon>
        <taxon>Rhodobacterales</taxon>
        <taxon>Paracoccaceae</taxon>
        <taxon>Cypionkella</taxon>
    </lineage>
</organism>
<comment type="caution">
    <text evidence="6">The sequence shown here is derived from an EMBL/GenBank/DDBJ whole genome shotgun (WGS) entry which is preliminary data.</text>
</comment>
<dbReference type="Pfam" id="PF13377">
    <property type="entry name" value="Peripla_BP_3"/>
    <property type="match status" value="1"/>
</dbReference>
<dbReference type="RefSeq" id="WP_284324578.1">
    <property type="nucleotide sequence ID" value="NZ_BSPP01000004.1"/>
</dbReference>
<dbReference type="SMART" id="SM00354">
    <property type="entry name" value="HTH_LACI"/>
    <property type="match status" value="1"/>
</dbReference>
<evidence type="ECO:0000256" key="4">
    <source>
        <dbReference type="ARBA" id="ARBA00023163"/>
    </source>
</evidence>
<feature type="domain" description="HTH lacI-type" evidence="5">
    <location>
        <begin position="6"/>
        <end position="60"/>
    </location>
</feature>
<evidence type="ECO:0000259" key="5">
    <source>
        <dbReference type="PROSITE" id="PS50932"/>
    </source>
</evidence>
<dbReference type="PANTHER" id="PTHR30146:SF151">
    <property type="entry name" value="HTH-TYPE TRANSCRIPTIONAL REPRESSOR CYTR"/>
    <property type="match status" value="1"/>
</dbReference>
<keyword evidence="1" id="KW-0678">Repressor</keyword>
<dbReference type="PANTHER" id="PTHR30146">
    <property type="entry name" value="LACI-RELATED TRANSCRIPTIONAL REPRESSOR"/>
    <property type="match status" value="1"/>
</dbReference>
<dbReference type="SUPFAM" id="SSF47413">
    <property type="entry name" value="lambda repressor-like DNA-binding domains"/>
    <property type="match status" value="1"/>
</dbReference>
<keyword evidence="4" id="KW-0804">Transcription</keyword>
<dbReference type="PROSITE" id="PS00356">
    <property type="entry name" value="HTH_LACI_1"/>
    <property type="match status" value="1"/>
</dbReference>
<evidence type="ECO:0000313" key="7">
    <source>
        <dbReference type="Proteomes" id="UP001157355"/>
    </source>
</evidence>
<keyword evidence="3" id="KW-0238">DNA-binding</keyword>
<dbReference type="SUPFAM" id="SSF53822">
    <property type="entry name" value="Periplasmic binding protein-like I"/>
    <property type="match status" value="1"/>
</dbReference>
<accession>A0AA37TVA4</accession>
<proteinExistence type="predicted"/>
<dbReference type="AlphaFoldDB" id="A0AA37TVA4"/>
<dbReference type="InterPro" id="IPR028082">
    <property type="entry name" value="Peripla_BP_I"/>
</dbReference>
<dbReference type="Pfam" id="PF00356">
    <property type="entry name" value="LacI"/>
    <property type="match status" value="1"/>
</dbReference>
<evidence type="ECO:0000256" key="3">
    <source>
        <dbReference type="ARBA" id="ARBA00023125"/>
    </source>
</evidence>
<reference evidence="6 7" key="1">
    <citation type="journal article" date="2014" name="Int. J. Syst. Evol. Microbiol.">
        <title>Complete genome sequence of Corynebacterium casei LMG S-19264T (=DSM 44701T), isolated from a smear-ripened cheese.</title>
        <authorList>
            <consortium name="US DOE Joint Genome Institute (JGI-PGF)"/>
            <person name="Walter F."/>
            <person name="Albersmeier A."/>
            <person name="Kalinowski J."/>
            <person name="Ruckert C."/>
        </authorList>
    </citation>
    <scope>NUCLEOTIDE SEQUENCE [LARGE SCALE GENOMIC DNA]</scope>
    <source>
        <strain evidence="6 7">NBRC 111766</strain>
    </source>
</reference>
<dbReference type="InterPro" id="IPR046335">
    <property type="entry name" value="LacI/GalR-like_sensor"/>
</dbReference>
<dbReference type="GO" id="GO:0003700">
    <property type="term" value="F:DNA-binding transcription factor activity"/>
    <property type="evidence" value="ECO:0007669"/>
    <property type="project" value="TreeGrafter"/>
</dbReference>
<gene>
    <name evidence="6" type="ORF">GCM10010873_13520</name>
</gene>
<evidence type="ECO:0000256" key="2">
    <source>
        <dbReference type="ARBA" id="ARBA00023015"/>
    </source>
</evidence>
<dbReference type="GO" id="GO:0000976">
    <property type="term" value="F:transcription cis-regulatory region binding"/>
    <property type="evidence" value="ECO:0007669"/>
    <property type="project" value="TreeGrafter"/>
</dbReference>
<protein>
    <submittedName>
        <fullName evidence="6">LacI family transcriptional regulator</fullName>
    </submittedName>
</protein>
<sequence length="338" mass="36403">MSNSPATIEDVARIAEVSIATVSRAIHLPEKVAQSTRLKVNQAIAITGYTPNAMARSLRLGKSNMILVVAPDIGDPNFSSILVGLENEARAHGYGVLIGHTQNDAQRGMEYLKFFSSNQAAGMILFTGILPFGHQSMTARLPPTVGVFEPVFNGGIPYVGVDDLEGARKAVELLIAEGHRKIAFIGENRSRLAYARRRLGCEAGLDAAGIPAASRIVMDGDGTIESGRLAVDQLFLRDTLPTAFMCVNDQTAIGVMLGLTARGYDVPRDFSVTGFDDVPQASFMQPSLTTIRQPRGLIGKHAMTLLLQLLSDTEPTETEILLRPDLVVRNSVGPPPRR</sequence>
<dbReference type="InterPro" id="IPR010982">
    <property type="entry name" value="Lambda_DNA-bd_dom_sf"/>
</dbReference>
<dbReference type="PROSITE" id="PS50932">
    <property type="entry name" value="HTH_LACI_2"/>
    <property type="match status" value="1"/>
</dbReference>
<dbReference type="CDD" id="cd01392">
    <property type="entry name" value="HTH_LacI"/>
    <property type="match status" value="1"/>
</dbReference>
<dbReference type="EMBL" id="BSPP01000004">
    <property type="protein sequence ID" value="GLS86378.1"/>
    <property type="molecule type" value="Genomic_DNA"/>
</dbReference>
<dbReference type="Proteomes" id="UP001157355">
    <property type="component" value="Unassembled WGS sequence"/>
</dbReference>
<keyword evidence="7" id="KW-1185">Reference proteome</keyword>
<evidence type="ECO:0000256" key="1">
    <source>
        <dbReference type="ARBA" id="ARBA00022491"/>
    </source>
</evidence>
<dbReference type="Gene3D" id="1.10.260.40">
    <property type="entry name" value="lambda repressor-like DNA-binding domains"/>
    <property type="match status" value="1"/>
</dbReference>